<dbReference type="InterPro" id="IPR002372">
    <property type="entry name" value="PQQ_rpt_dom"/>
</dbReference>
<comment type="caution">
    <text evidence="2">The sequence shown here is derived from an EMBL/GenBank/DDBJ whole genome shotgun (WGS) entry which is preliminary data.</text>
</comment>
<evidence type="ECO:0000313" key="2">
    <source>
        <dbReference type="EMBL" id="GIG44198.1"/>
    </source>
</evidence>
<dbReference type="Pfam" id="PF13360">
    <property type="entry name" value="PQQ_2"/>
    <property type="match status" value="1"/>
</dbReference>
<evidence type="ECO:0000259" key="1">
    <source>
        <dbReference type="Pfam" id="PF13360"/>
    </source>
</evidence>
<reference evidence="2" key="1">
    <citation type="submission" date="2021-01" db="EMBL/GenBank/DDBJ databases">
        <title>Whole genome shotgun sequence of Dactylosporangium siamense NBRC 106093.</title>
        <authorList>
            <person name="Komaki H."/>
            <person name="Tamura T."/>
        </authorList>
    </citation>
    <scope>NUCLEOTIDE SEQUENCE</scope>
    <source>
        <strain evidence="2">NBRC 106093</strain>
    </source>
</reference>
<dbReference type="InterPro" id="IPR015943">
    <property type="entry name" value="WD40/YVTN_repeat-like_dom_sf"/>
</dbReference>
<keyword evidence="3" id="KW-1185">Reference proteome</keyword>
<dbReference type="Proteomes" id="UP000660611">
    <property type="component" value="Unassembled WGS sequence"/>
</dbReference>
<dbReference type="AlphaFoldDB" id="A0A919PL85"/>
<accession>A0A919PL85</accession>
<organism evidence="2 3">
    <name type="scientific">Dactylosporangium siamense</name>
    <dbReference type="NCBI Taxonomy" id="685454"/>
    <lineage>
        <taxon>Bacteria</taxon>
        <taxon>Bacillati</taxon>
        <taxon>Actinomycetota</taxon>
        <taxon>Actinomycetes</taxon>
        <taxon>Micromonosporales</taxon>
        <taxon>Micromonosporaceae</taxon>
        <taxon>Dactylosporangium</taxon>
    </lineage>
</organism>
<dbReference type="EMBL" id="BONQ01000033">
    <property type="protein sequence ID" value="GIG44198.1"/>
    <property type="molecule type" value="Genomic_DNA"/>
</dbReference>
<sequence>MNSPVGAGNPVAIHDSLIHVTDSVIELDLSVPWEPPEPPAPRRRLQARWVAAAAVLAVTLGVLVAGGPLPDGGRLYTVQVQVLEAQLAGGRLIIARYQPTAPGPMIEARRASDGALLWEHSTDLQQTAVAGPDVVLLLTESSTGDGVSNGLVVLDAATGKELWSRPRIGFQGTNAAVVVVEEVRSTTPTIITGLPDQDPGVNYARTTPERRFLGLAARTGTVVWDVTIPEGRDVDLGWASPYQSRLVSFDELSPTGQLTRRDARTGAVTETRQLDWSGRSAMLGSGWLDGSGRVRDRLVVYPAGERGADVYDLATGGKLFRWAGDGGGTSLFRCTERIFCANDGTGLTAVDITTGKPRWHLDGPGMVAGFAGERLLVGTFAQMNAIQPTLTGIVDSRTGTVVRKLADWRVLGTGGSRPLVWRPVDERTAILGELDPATGTVAVFATAGNWFGDPACSVDGRFLACLVGGELSVWRLPNRR</sequence>
<feature type="domain" description="Pyrrolo-quinoline quinone repeat" evidence="1">
    <location>
        <begin position="110"/>
        <end position="359"/>
    </location>
</feature>
<dbReference type="Gene3D" id="2.130.10.10">
    <property type="entry name" value="YVTN repeat-like/Quinoprotein amine dehydrogenase"/>
    <property type="match status" value="1"/>
</dbReference>
<dbReference type="InterPro" id="IPR011047">
    <property type="entry name" value="Quinoprotein_ADH-like_sf"/>
</dbReference>
<protein>
    <recommendedName>
        <fullName evidence="1">Pyrrolo-quinoline quinone repeat domain-containing protein</fullName>
    </recommendedName>
</protein>
<gene>
    <name evidence="2" type="ORF">Dsi01nite_022390</name>
</gene>
<name>A0A919PL85_9ACTN</name>
<evidence type="ECO:0000313" key="3">
    <source>
        <dbReference type="Proteomes" id="UP000660611"/>
    </source>
</evidence>
<dbReference type="SUPFAM" id="SSF50998">
    <property type="entry name" value="Quinoprotein alcohol dehydrogenase-like"/>
    <property type="match status" value="1"/>
</dbReference>
<proteinExistence type="predicted"/>